<dbReference type="AlphaFoldDB" id="A0AAV5VFG7"/>
<organism evidence="4 5">
    <name type="scientific">Pristionchus fissidentatus</name>
    <dbReference type="NCBI Taxonomy" id="1538716"/>
    <lineage>
        <taxon>Eukaryota</taxon>
        <taxon>Metazoa</taxon>
        <taxon>Ecdysozoa</taxon>
        <taxon>Nematoda</taxon>
        <taxon>Chromadorea</taxon>
        <taxon>Rhabditida</taxon>
        <taxon>Rhabditina</taxon>
        <taxon>Diplogasteromorpha</taxon>
        <taxon>Diplogasteroidea</taxon>
        <taxon>Neodiplogasteridae</taxon>
        <taxon>Pristionchus</taxon>
    </lineage>
</organism>
<reference evidence="4" key="1">
    <citation type="submission" date="2023-10" db="EMBL/GenBank/DDBJ databases">
        <title>Genome assembly of Pristionchus species.</title>
        <authorList>
            <person name="Yoshida K."/>
            <person name="Sommer R.J."/>
        </authorList>
    </citation>
    <scope>NUCLEOTIDE SEQUENCE</scope>
    <source>
        <strain evidence="4">RS5133</strain>
    </source>
</reference>
<dbReference type="PROSITE" id="PS50144">
    <property type="entry name" value="MATH"/>
    <property type="match status" value="1"/>
</dbReference>
<proteinExistence type="predicted"/>
<dbReference type="InterPro" id="IPR008974">
    <property type="entry name" value="TRAF-like"/>
</dbReference>
<evidence type="ECO:0000259" key="2">
    <source>
        <dbReference type="PROSITE" id="PS50097"/>
    </source>
</evidence>
<feature type="non-terminal residue" evidence="4">
    <location>
        <position position="1"/>
    </location>
</feature>
<evidence type="ECO:0000313" key="5">
    <source>
        <dbReference type="Proteomes" id="UP001432322"/>
    </source>
</evidence>
<dbReference type="SUPFAM" id="SSF49599">
    <property type="entry name" value="TRAF domain-like"/>
    <property type="match status" value="1"/>
</dbReference>
<dbReference type="Pfam" id="PF00651">
    <property type="entry name" value="BTB"/>
    <property type="match status" value="1"/>
</dbReference>
<keyword evidence="5" id="KW-1185">Reference proteome</keyword>
<dbReference type="PROSITE" id="PS50097">
    <property type="entry name" value="BTB"/>
    <property type="match status" value="1"/>
</dbReference>
<dbReference type="Pfam" id="PF22486">
    <property type="entry name" value="MATH_2"/>
    <property type="match status" value="1"/>
</dbReference>
<dbReference type="InterPro" id="IPR000210">
    <property type="entry name" value="BTB/POZ_dom"/>
</dbReference>
<feature type="domain" description="MATH" evidence="3">
    <location>
        <begin position="32"/>
        <end position="159"/>
    </location>
</feature>
<sequence>HRISADPIRRRSMSSPPAKRARDGSYVPPVEDNCIRFVVQRPKEVTFAGMRSPEKMIAGFPWTLSACHRIDPEQGKCFGVFLRCEMAKSSAIWFCNTTFELRIVNQTNPARDVKREMSYRFSCTSSGGYGTPNWVEFSKVMDPAEGYFKDEVLVVEARITVESDHGSAFRSRFNIDFDNPSEISDMILKIEEKQVYVSKQFLAAQSSYFRSLFFRDFKESRESIITLEDVKWEAFTALLKVLYRTAQLSDMNVESIISLADRFDIKTIVDEVELFLMSNEKVAPEKKLRIADEYRLMTLKGSAVDHYDVLHKIDYLVQSVEFPLLSKELTDVLFKKYVKLTKELAAKKNGTA</sequence>
<protein>
    <recommendedName>
        <fullName evidence="6">BTB domain-containing protein</fullName>
    </recommendedName>
</protein>
<dbReference type="EMBL" id="BTSY01000003">
    <property type="protein sequence ID" value="GMT17477.1"/>
    <property type="molecule type" value="Genomic_DNA"/>
</dbReference>
<evidence type="ECO:0000313" key="4">
    <source>
        <dbReference type="EMBL" id="GMT17477.1"/>
    </source>
</evidence>
<comment type="caution">
    <text evidence="4">The sequence shown here is derived from an EMBL/GenBank/DDBJ whole genome shotgun (WGS) entry which is preliminary data.</text>
</comment>
<dbReference type="SUPFAM" id="SSF54695">
    <property type="entry name" value="POZ domain"/>
    <property type="match status" value="1"/>
</dbReference>
<dbReference type="Gene3D" id="3.30.710.10">
    <property type="entry name" value="Potassium Channel Kv1.1, Chain A"/>
    <property type="match status" value="1"/>
</dbReference>
<evidence type="ECO:0008006" key="6">
    <source>
        <dbReference type="Google" id="ProtNLM"/>
    </source>
</evidence>
<feature type="domain" description="BTB" evidence="2">
    <location>
        <begin position="184"/>
        <end position="243"/>
    </location>
</feature>
<evidence type="ECO:0000256" key="1">
    <source>
        <dbReference type="SAM" id="MobiDB-lite"/>
    </source>
</evidence>
<gene>
    <name evidence="4" type="ORF">PFISCL1PPCAC_8774</name>
</gene>
<dbReference type="Gene3D" id="2.60.210.10">
    <property type="entry name" value="Apoptosis, Tumor Necrosis Factor Receptor Associated Protein 2, Chain A"/>
    <property type="match status" value="1"/>
</dbReference>
<dbReference type="InterPro" id="IPR002083">
    <property type="entry name" value="MATH/TRAF_dom"/>
</dbReference>
<evidence type="ECO:0000259" key="3">
    <source>
        <dbReference type="PROSITE" id="PS50144"/>
    </source>
</evidence>
<dbReference type="PANTHER" id="PTHR47022:SF1">
    <property type="entry name" value="BTB AND MATH DOMAIN-CONTAINING PROTEIN 36-RELATED"/>
    <property type="match status" value="1"/>
</dbReference>
<name>A0AAV5VFG7_9BILA</name>
<dbReference type="InterPro" id="IPR011333">
    <property type="entry name" value="SKP1/BTB/POZ_sf"/>
</dbReference>
<feature type="region of interest" description="Disordered" evidence="1">
    <location>
        <begin position="1"/>
        <end position="26"/>
    </location>
</feature>
<accession>A0AAV5VFG7</accession>
<dbReference type="SMART" id="SM00061">
    <property type="entry name" value="MATH"/>
    <property type="match status" value="1"/>
</dbReference>
<dbReference type="SMART" id="SM00225">
    <property type="entry name" value="BTB"/>
    <property type="match status" value="1"/>
</dbReference>
<dbReference type="Proteomes" id="UP001432322">
    <property type="component" value="Unassembled WGS sequence"/>
</dbReference>
<dbReference type="PANTHER" id="PTHR47022">
    <property type="entry name" value="BTB AND MATH DOMAIN-CONTAINING PROTEIN 36-RELATED"/>
    <property type="match status" value="1"/>
</dbReference>